<dbReference type="STRING" id="540747.SAMN04488031_101147"/>
<dbReference type="Gene3D" id="3.90.1300.10">
    <property type="entry name" value="Amidase signature (AS) domain"/>
    <property type="match status" value="1"/>
</dbReference>
<organism evidence="3 5">
    <name type="scientific">Roseovarius indicus</name>
    <dbReference type="NCBI Taxonomy" id="540747"/>
    <lineage>
        <taxon>Bacteria</taxon>
        <taxon>Pseudomonadati</taxon>
        <taxon>Pseudomonadota</taxon>
        <taxon>Alphaproteobacteria</taxon>
        <taxon>Rhodobacterales</taxon>
        <taxon>Roseobacteraceae</taxon>
        <taxon>Roseovarius</taxon>
    </lineage>
</organism>
<evidence type="ECO:0000313" key="4">
    <source>
        <dbReference type="EMBL" id="QEW27385.1"/>
    </source>
</evidence>
<dbReference type="SUPFAM" id="SSF75304">
    <property type="entry name" value="Amidase signature (AS) enzymes"/>
    <property type="match status" value="1"/>
</dbReference>
<dbReference type="PATRIC" id="fig|540747.5.peg.1578"/>
<comment type="similarity">
    <text evidence="1">Belongs to the amidase family.</text>
</comment>
<dbReference type="InterPro" id="IPR000120">
    <property type="entry name" value="Amidase"/>
</dbReference>
<dbReference type="EMBL" id="CP031598">
    <property type="protein sequence ID" value="QEW27385.1"/>
    <property type="molecule type" value="Genomic_DNA"/>
</dbReference>
<dbReference type="AlphaFoldDB" id="A0A0T5P4N6"/>
<dbReference type="InterPro" id="IPR036928">
    <property type="entry name" value="AS_sf"/>
</dbReference>
<dbReference type="Pfam" id="PF01425">
    <property type="entry name" value="Amidase"/>
    <property type="match status" value="1"/>
</dbReference>
<keyword evidence="4" id="KW-0436">Ligase</keyword>
<dbReference type="EC" id="6.3.5.-" evidence="4"/>
<evidence type="ECO:0000259" key="2">
    <source>
        <dbReference type="Pfam" id="PF01425"/>
    </source>
</evidence>
<evidence type="ECO:0000313" key="5">
    <source>
        <dbReference type="Proteomes" id="UP000051401"/>
    </source>
</evidence>
<dbReference type="PANTHER" id="PTHR11895:SF7">
    <property type="entry name" value="GLUTAMYL-TRNA(GLN) AMIDOTRANSFERASE SUBUNIT A, MITOCHONDRIAL"/>
    <property type="match status" value="1"/>
</dbReference>
<gene>
    <name evidence="4" type="primary">gatA_5</name>
    <name evidence="4" type="ORF">RIdsm_03199</name>
    <name evidence="3" type="ORF">XM52_19120</name>
</gene>
<reference evidence="3 5" key="1">
    <citation type="submission" date="2015-04" db="EMBL/GenBank/DDBJ databases">
        <title>The draft genome sequence of Roseovarius indicus B108T.</title>
        <authorList>
            <person name="Li G."/>
            <person name="Lai Q."/>
            <person name="Shao Z."/>
            <person name="Yan P."/>
        </authorList>
    </citation>
    <scope>NUCLEOTIDE SEQUENCE [LARGE SCALE GENOMIC DNA]</scope>
    <source>
        <strain evidence="3 5">B108</strain>
    </source>
</reference>
<name>A0A0T5P4N6_9RHOB</name>
<dbReference type="GO" id="GO:0016740">
    <property type="term" value="F:transferase activity"/>
    <property type="evidence" value="ECO:0007669"/>
    <property type="project" value="UniProtKB-KW"/>
</dbReference>
<dbReference type="PROSITE" id="PS00571">
    <property type="entry name" value="AMIDASES"/>
    <property type="match status" value="1"/>
</dbReference>
<protein>
    <submittedName>
        <fullName evidence="4">Glutamyl-tRNA(Gln) amidotransferase subunit A</fullName>
        <ecNumber evidence="4">6.3.5.-</ecNumber>
    </submittedName>
</protein>
<dbReference type="EMBL" id="LAXI01000015">
    <property type="protein sequence ID" value="KRS16185.1"/>
    <property type="molecule type" value="Genomic_DNA"/>
</dbReference>
<proteinExistence type="inferred from homology"/>
<reference evidence="4 6" key="2">
    <citation type="submission" date="2018-08" db="EMBL/GenBank/DDBJ databases">
        <title>Genetic Globetrotter - A new plasmid hitch-hiking vast phylogenetic and geographic distances.</title>
        <authorList>
            <person name="Vollmers J."/>
            <person name="Petersen J."/>
        </authorList>
    </citation>
    <scope>NUCLEOTIDE SEQUENCE [LARGE SCALE GENOMIC DNA]</scope>
    <source>
        <strain evidence="4 6">DSM 26383</strain>
    </source>
</reference>
<keyword evidence="5" id="KW-1185">Reference proteome</keyword>
<dbReference type="Proteomes" id="UP000325785">
    <property type="component" value="Chromosome"/>
</dbReference>
<dbReference type="PANTHER" id="PTHR11895">
    <property type="entry name" value="TRANSAMIDASE"/>
    <property type="match status" value="1"/>
</dbReference>
<accession>A0A0T5P4N6</accession>
<dbReference type="Proteomes" id="UP000051401">
    <property type="component" value="Unassembled WGS sequence"/>
</dbReference>
<evidence type="ECO:0000256" key="1">
    <source>
        <dbReference type="ARBA" id="ARBA00009199"/>
    </source>
</evidence>
<feature type="domain" description="Amidase" evidence="2">
    <location>
        <begin position="36"/>
        <end position="455"/>
    </location>
</feature>
<dbReference type="OrthoDB" id="9777859at2"/>
<evidence type="ECO:0000313" key="3">
    <source>
        <dbReference type="EMBL" id="KRS16185.1"/>
    </source>
</evidence>
<dbReference type="InterPro" id="IPR023631">
    <property type="entry name" value="Amidase_dom"/>
</dbReference>
<dbReference type="GO" id="GO:0016874">
    <property type="term" value="F:ligase activity"/>
    <property type="evidence" value="ECO:0007669"/>
    <property type="project" value="UniProtKB-KW"/>
</dbReference>
<dbReference type="InterPro" id="IPR020556">
    <property type="entry name" value="Amidase_CS"/>
</dbReference>
<dbReference type="RefSeq" id="WP_057818503.1">
    <property type="nucleotide sequence ID" value="NZ_CP031598.1"/>
</dbReference>
<dbReference type="KEGG" id="rid:RIdsm_03199"/>
<sequence length="472" mass="50167">MTMKTLTRLLPGDELCRMPALELRKRYRERSLSPVEVVEAQIAQAERVEPVVNAFTETFFEAALAQAREAEARYGGRGEVRPLEGLTVAVKDVYDQVGGRTTRGSRVVESPVAEADHPVVARIRAAGGILHARSTTSEFAMGWITATKAWGVTRNPWNTDVTPGGSSGGSAASLAAGTSTLAIGGDSAGSVRVPASMCGIAGYKPPHGRVPDPDEGHDVYSVIGPMGQTVGDCALLLNVISGCHAADMHSLRERVAVPEGLGSGSRPRLAVSFDLGPTGPEAGVRRVLDEAVARLAAAGAEIGHPAIDWPGDITEAASHHALVMLGDAITRYFPDRAEELSPYLVWQREQLEGARVSALAEERACAQRLYAQLEPVLRDHDALLCPTTLVNDVGAEQMPWERMEVNGVSLNTDYDWVTTHAFNMLGVLPVLTVPVGRAENGIPVGVQVVARSFDDITAFRAAAFIEAVMGAG</sequence>
<keyword evidence="4" id="KW-0808">Transferase</keyword>
<evidence type="ECO:0000313" key="6">
    <source>
        <dbReference type="Proteomes" id="UP000325785"/>
    </source>
</evidence>